<reference evidence="4" key="1">
    <citation type="journal article" date="2021" name="PeerJ">
        <title>Extensive microbial diversity within the chicken gut microbiome revealed by metagenomics and culture.</title>
        <authorList>
            <person name="Gilroy R."/>
            <person name="Ravi A."/>
            <person name="Getino M."/>
            <person name="Pursley I."/>
            <person name="Horton D.L."/>
            <person name="Alikhan N.F."/>
            <person name="Baker D."/>
            <person name="Gharbi K."/>
            <person name="Hall N."/>
            <person name="Watson M."/>
            <person name="Adriaenssens E.M."/>
            <person name="Foster-Nyarko E."/>
            <person name="Jarju S."/>
            <person name="Secka A."/>
            <person name="Antonio M."/>
            <person name="Oren A."/>
            <person name="Chaudhuri R.R."/>
            <person name="La Ragione R."/>
            <person name="Hildebrand F."/>
            <person name="Pallen M.J."/>
        </authorList>
    </citation>
    <scope>NUCLEOTIDE SEQUENCE</scope>
    <source>
        <strain evidence="4">CHK179-7159</strain>
    </source>
</reference>
<dbReference type="GO" id="GO:0003676">
    <property type="term" value="F:nucleic acid binding"/>
    <property type="evidence" value="ECO:0007669"/>
    <property type="project" value="InterPro"/>
</dbReference>
<dbReference type="Pfam" id="PF14480">
    <property type="entry name" value="DNA_pol3_a_NI"/>
    <property type="match status" value="1"/>
</dbReference>
<feature type="compositionally biased region" description="Basic and acidic residues" evidence="1">
    <location>
        <begin position="281"/>
        <end position="300"/>
    </location>
</feature>
<feature type="region of interest" description="Disordered" evidence="1">
    <location>
        <begin position="194"/>
        <end position="253"/>
    </location>
</feature>
<dbReference type="Proteomes" id="UP000886858">
    <property type="component" value="Unassembled WGS sequence"/>
</dbReference>
<reference evidence="4" key="2">
    <citation type="submission" date="2021-04" db="EMBL/GenBank/DDBJ databases">
        <authorList>
            <person name="Gilroy R."/>
        </authorList>
    </citation>
    <scope>NUCLEOTIDE SEQUENCE</scope>
    <source>
        <strain evidence="4">CHK179-7159</strain>
    </source>
</reference>
<proteinExistence type="predicted"/>
<dbReference type="SUPFAM" id="SSF50249">
    <property type="entry name" value="Nucleic acid-binding proteins"/>
    <property type="match status" value="1"/>
</dbReference>
<dbReference type="CDD" id="cd04484">
    <property type="entry name" value="polC_OBF"/>
    <property type="match status" value="1"/>
</dbReference>
<evidence type="ECO:0000256" key="1">
    <source>
        <dbReference type="SAM" id="MobiDB-lite"/>
    </source>
</evidence>
<evidence type="ECO:0000313" key="4">
    <source>
        <dbReference type="EMBL" id="HJA94359.1"/>
    </source>
</evidence>
<sequence>MAKAFFDVFPSLKLEGKRKDLFAQTQVERVTATRAKDFVRVYFGSDRLILKEDVYAVEKEIKRQLFGGMNITVRLYERFHLSSQYSRKALLEVYRESILLELSQYSHLLYSMFKNAEISFPEEDRMHLLIEDTVLARSKSDELGRILEKIFGERCGLPVIVFFEYKEAKSGRFREEDEMLLSRRVEEIASRYRGDGGRRLSSGEAAAQNAGGSSNVHPFPGNKKGAGPAVEAGQAGRAGSEGVSAGPSGVPVSPQADTAYEAYLAGKAQDAAKGGFSRRKGGSDDDFHRSPKRSDNPDVIYGRDFEDEAIPMEEIVGEMGEVTVRGRILKLDKREIKNERTILIFDVTDYTDTFTIKMFAKNDQVAELCEGIKPGAFVKLKGITMIDRFDGELTIGSLVGLKKISDFTHSRQDHSLRKRVELHCHTKMS</sequence>
<dbReference type="InterPro" id="IPR004365">
    <property type="entry name" value="NA-bd_OB_tRNA"/>
</dbReference>
<organism evidence="4 5">
    <name type="scientific">Candidatus Eisenbergiella merdipullorum</name>
    <dbReference type="NCBI Taxonomy" id="2838553"/>
    <lineage>
        <taxon>Bacteria</taxon>
        <taxon>Bacillati</taxon>
        <taxon>Bacillota</taxon>
        <taxon>Clostridia</taxon>
        <taxon>Lachnospirales</taxon>
        <taxon>Lachnospiraceae</taxon>
        <taxon>Eisenbergiella</taxon>
    </lineage>
</organism>
<dbReference type="Pfam" id="PF01336">
    <property type="entry name" value="tRNA_anti-codon"/>
    <property type="match status" value="1"/>
</dbReference>
<name>A0A9D2I9I2_9FIRM</name>
<feature type="non-terminal residue" evidence="4">
    <location>
        <position position="429"/>
    </location>
</feature>
<feature type="domain" description="DNA polymerase III PolC-type N-terminal" evidence="3">
    <location>
        <begin position="5"/>
        <end position="73"/>
    </location>
</feature>
<evidence type="ECO:0000313" key="5">
    <source>
        <dbReference type="Proteomes" id="UP000886858"/>
    </source>
</evidence>
<accession>A0A9D2I9I2</accession>
<evidence type="ECO:0000259" key="2">
    <source>
        <dbReference type="Pfam" id="PF01336"/>
    </source>
</evidence>
<dbReference type="EMBL" id="DWYY01000171">
    <property type="protein sequence ID" value="HJA94359.1"/>
    <property type="molecule type" value="Genomic_DNA"/>
</dbReference>
<dbReference type="AlphaFoldDB" id="A0A9D2I9I2"/>
<protein>
    <submittedName>
        <fullName evidence="4">PolC-type DNA polymerase III</fullName>
    </submittedName>
</protein>
<feature type="region of interest" description="Disordered" evidence="1">
    <location>
        <begin position="271"/>
        <end position="300"/>
    </location>
</feature>
<evidence type="ECO:0000259" key="3">
    <source>
        <dbReference type="Pfam" id="PF14480"/>
    </source>
</evidence>
<gene>
    <name evidence="4" type="ORF">H9717_14815</name>
</gene>
<feature type="domain" description="OB" evidence="2">
    <location>
        <begin position="322"/>
        <end position="393"/>
    </location>
</feature>
<dbReference type="InterPro" id="IPR012340">
    <property type="entry name" value="NA-bd_OB-fold"/>
</dbReference>
<comment type="caution">
    <text evidence="4">The sequence shown here is derived from an EMBL/GenBank/DDBJ whole genome shotgun (WGS) entry which is preliminary data.</text>
</comment>
<dbReference type="Gene3D" id="2.40.50.140">
    <property type="entry name" value="Nucleic acid-binding proteins"/>
    <property type="match status" value="1"/>
</dbReference>
<dbReference type="InterPro" id="IPR028112">
    <property type="entry name" value="DNA_PolC-type_N_I"/>
</dbReference>